<proteinExistence type="predicted"/>
<dbReference type="Pfam" id="PF13505">
    <property type="entry name" value="OMP_b-brl"/>
    <property type="match status" value="1"/>
</dbReference>
<protein>
    <submittedName>
        <fullName evidence="4">Outer membrane beta-barrel protein</fullName>
    </submittedName>
</protein>
<dbReference type="AlphaFoldDB" id="A0A6N6VKY4"/>
<keyword evidence="5" id="KW-1185">Reference proteome</keyword>
<evidence type="ECO:0000256" key="2">
    <source>
        <dbReference type="SAM" id="SignalP"/>
    </source>
</evidence>
<organism evidence="4 5">
    <name type="scientific">Parvibaculum sedimenti</name>
    <dbReference type="NCBI Taxonomy" id="2608632"/>
    <lineage>
        <taxon>Bacteria</taxon>
        <taxon>Pseudomonadati</taxon>
        <taxon>Pseudomonadota</taxon>
        <taxon>Alphaproteobacteria</taxon>
        <taxon>Hyphomicrobiales</taxon>
        <taxon>Parvibaculaceae</taxon>
        <taxon>Parvibaculum</taxon>
    </lineage>
</organism>
<dbReference type="Gene3D" id="2.40.160.20">
    <property type="match status" value="1"/>
</dbReference>
<dbReference type="Proteomes" id="UP000468901">
    <property type="component" value="Unassembled WGS sequence"/>
</dbReference>
<evidence type="ECO:0000256" key="1">
    <source>
        <dbReference type="ARBA" id="ARBA00022729"/>
    </source>
</evidence>
<accession>A0A6N6VKY4</accession>
<reference evidence="4 5" key="1">
    <citation type="submission" date="2019-09" db="EMBL/GenBank/DDBJ databases">
        <title>Parvibaculum sedimenti sp. nov., isolated from sediment.</title>
        <authorList>
            <person name="Wang Y."/>
        </authorList>
    </citation>
    <scope>NUCLEOTIDE SEQUENCE [LARGE SCALE GENOMIC DNA]</scope>
    <source>
        <strain evidence="4 5">HXT-9</strain>
    </source>
</reference>
<gene>
    <name evidence="4" type="ORF">F2P47_05925</name>
</gene>
<dbReference type="InterPro" id="IPR027385">
    <property type="entry name" value="Beta-barrel_OMP"/>
</dbReference>
<dbReference type="InterPro" id="IPR011250">
    <property type="entry name" value="OMP/PagP_B-barrel"/>
</dbReference>
<keyword evidence="1 2" id="KW-0732">Signal</keyword>
<dbReference type="SUPFAM" id="SSF56925">
    <property type="entry name" value="OMPA-like"/>
    <property type="match status" value="1"/>
</dbReference>
<dbReference type="EMBL" id="WESC01000004">
    <property type="protein sequence ID" value="KAB7741280.1"/>
    <property type="molecule type" value="Genomic_DNA"/>
</dbReference>
<evidence type="ECO:0000259" key="3">
    <source>
        <dbReference type="Pfam" id="PF13505"/>
    </source>
</evidence>
<feature type="signal peptide" evidence="2">
    <location>
        <begin position="1"/>
        <end position="22"/>
    </location>
</feature>
<evidence type="ECO:0000313" key="5">
    <source>
        <dbReference type="Proteomes" id="UP000468901"/>
    </source>
</evidence>
<evidence type="ECO:0000313" key="4">
    <source>
        <dbReference type="EMBL" id="KAB7741280.1"/>
    </source>
</evidence>
<feature type="chain" id="PRO_5026753156" evidence="2">
    <location>
        <begin position="23"/>
        <end position="257"/>
    </location>
</feature>
<sequence>MKSRFFLALAVFAALISSSAFAAEENGEASGTMRTDILHGPGYYVTGAGGWSWLSFDSSKNYDNINLDSRDVGVYDFNFDNSWIISGAVGTRLFYDILKDGDDLRGELELAYAKYDLSSITATGREGPSDIFPTDSTPYVDHYGSLSGDVSVVTLLANFWYDLPIEGPVVPYAGGGLGVAWVDYSAAGTGTLAGPTADRVDGSDNETDFAYQLGLGVRAPLGDSVSVDVGYRWRSILMSGNANLNSNNLLIGLSLHF</sequence>
<dbReference type="RefSeq" id="WP_152215250.1">
    <property type="nucleotide sequence ID" value="NZ_WESC01000004.1"/>
</dbReference>
<name>A0A6N6VKY4_9HYPH</name>
<feature type="domain" description="Outer membrane protein beta-barrel" evidence="3">
    <location>
        <begin position="10"/>
        <end position="257"/>
    </location>
</feature>
<comment type="caution">
    <text evidence="4">The sequence shown here is derived from an EMBL/GenBank/DDBJ whole genome shotgun (WGS) entry which is preliminary data.</text>
</comment>